<dbReference type="Proteomes" id="UP000554144">
    <property type="component" value="Unassembled WGS sequence"/>
</dbReference>
<feature type="compositionally biased region" description="Polar residues" evidence="1">
    <location>
        <begin position="314"/>
        <end position="324"/>
    </location>
</feature>
<comment type="caution">
    <text evidence="2">The sequence shown here is derived from an EMBL/GenBank/DDBJ whole genome shotgun (WGS) entry which is preliminary data.</text>
</comment>
<accession>A0A853GZL7</accession>
<evidence type="ECO:0000256" key="1">
    <source>
        <dbReference type="SAM" id="MobiDB-lite"/>
    </source>
</evidence>
<protein>
    <submittedName>
        <fullName evidence="2">Uncharacterized protein</fullName>
    </submittedName>
</protein>
<dbReference type="OrthoDB" id="7348468at2"/>
<keyword evidence="3" id="KW-1185">Reference proteome</keyword>
<name>A0A853GZL7_9BURK</name>
<gene>
    <name evidence="2" type="ORF">H0A62_04510</name>
</gene>
<dbReference type="AlphaFoldDB" id="A0A853GZL7"/>
<proteinExistence type="predicted"/>
<evidence type="ECO:0000313" key="2">
    <source>
        <dbReference type="EMBL" id="NYT84859.1"/>
    </source>
</evidence>
<sequence>MRRDHVQSNIVCSKEAVFAGPEADKEMLQLVSPSIRRRVLLAHLTATTRQQVQRRLGMPVGNVLLRRWLVGKRGASLIERAGLPRHSIELFLGERPLTVHIDPRSLIRNVEFLPRKVEKRPSSMAFIWDGHWDLRRDDLRLGTRYQFISDIDENRDQLERVARYQELMACIERGQPWSSHLQGIVLDTPDKIKEYFGVYLHYLDSMAASGYVASLTRDDLGVAISREGRILKINRGLHRLAMAQRIGLPTIPVRVRAVHRTWWDEVTRGVSGLAALERVCKALQACVAEQDPGTLDERPTTFSSEGFWPPPRVKQNSRLSGPER</sequence>
<reference evidence="2 3" key="1">
    <citation type="submission" date="2020-07" db="EMBL/GenBank/DDBJ databases">
        <title>Taxonomic revisions and descriptions of new bacterial species based on genomic comparisons in the high-G+C-content subgroup of the family Alcaligenaceae.</title>
        <authorList>
            <person name="Szabo A."/>
            <person name="Felfoldi T."/>
        </authorList>
    </citation>
    <scope>NUCLEOTIDE SEQUENCE [LARGE SCALE GENOMIC DNA]</scope>
    <source>
        <strain evidence="2 3">DSM 25667</strain>
    </source>
</reference>
<evidence type="ECO:0000313" key="3">
    <source>
        <dbReference type="Proteomes" id="UP000554144"/>
    </source>
</evidence>
<feature type="region of interest" description="Disordered" evidence="1">
    <location>
        <begin position="293"/>
        <end position="324"/>
    </location>
</feature>
<dbReference type="EMBL" id="JACCEV010000001">
    <property type="protein sequence ID" value="NYT84859.1"/>
    <property type="molecule type" value="Genomic_DNA"/>
</dbReference>
<organism evidence="2 3">
    <name type="scientific">Pollutimonas harenae</name>
    <dbReference type="NCBI Taxonomy" id="657015"/>
    <lineage>
        <taxon>Bacteria</taxon>
        <taxon>Pseudomonadati</taxon>
        <taxon>Pseudomonadota</taxon>
        <taxon>Betaproteobacteria</taxon>
        <taxon>Burkholderiales</taxon>
        <taxon>Alcaligenaceae</taxon>
        <taxon>Pollutimonas</taxon>
    </lineage>
</organism>